<dbReference type="EMBL" id="JAQIZT010000001">
    <property type="protein sequence ID" value="KAJ7013093.1"/>
    <property type="molecule type" value="Genomic_DNA"/>
</dbReference>
<sequence>MYGIEGCYGDEAEHGTRDLICYEALDPIKLKTPGRGPEDPMLCNGTYCGPRPNCPRIIGMVEPREDHCFDRTAVTGTKIKINHEARLEDKSRGERGPGRTICWPVP</sequence>
<dbReference type="Proteomes" id="UP001164929">
    <property type="component" value="Chromosome 1"/>
</dbReference>
<accession>A0AAD6RQ50</accession>
<keyword evidence="2" id="KW-1185">Reference proteome</keyword>
<name>A0AAD6RQ50_9ROSI</name>
<comment type="caution">
    <text evidence="1">The sequence shown here is derived from an EMBL/GenBank/DDBJ whole genome shotgun (WGS) entry which is preliminary data.</text>
</comment>
<evidence type="ECO:0000313" key="1">
    <source>
        <dbReference type="EMBL" id="KAJ7013093.1"/>
    </source>
</evidence>
<organism evidence="1 2">
    <name type="scientific">Populus alba x Populus x berolinensis</name>
    <dbReference type="NCBI Taxonomy" id="444605"/>
    <lineage>
        <taxon>Eukaryota</taxon>
        <taxon>Viridiplantae</taxon>
        <taxon>Streptophyta</taxon>
        <taxon>Embryophyta</taxon>
        <taxon>Tracheophyta</taxon>
        <taxon>Spermatophyta</taxon>
        <taxon>Magnoliopsida</taxon>
        <taxon>eudicotyledons</taxon>
        <taxon>Gunneridae</taxon>
        <taxon>Pentapetalae</taxon>
        <taxon>rosids</taxon>
        <taxon>fabids</taxon>
        <taxon>Malpighiales</taxon>
        <taxon>Salicaceae</taxon>
        <taxon>Saliceae</taxon>
        <taxon>Populus</taxon>
    </lineage>
</organism>
<reference evidence="1 2" key="1">
    <citation type="journal article" date="2023" name="Mol. Ecol. Resour.">
        <title>Chromosome-level genome assembly of a triploid poplar Populus alba 'Berolinensis'.</title>
        <authorList>
            <person name="Chen S."/>
            <person name="Yu Y."/>
            <person name="Wang X."/>
            <person name="Wang S."/>
            <person name="Zhang T."/>
            <person name="Zhou Y."/>
            <person name="He R."/>
            <person name="Meng N."/>
            <person name="Wang Y."/>
            <person name="Liu W."/>
            <person name="Liu Z."/>
            <person name="Liu J."/>
            <person name="Guo Q."/>
            <person name="Huang H."/>
            <person name="Sederoff R.R."/>
            <person name="Wang G."/>
            <person name="Qu G."/>
            <person name="Chen S."/>
        </authorList>
    </citation>
    <scope>NUCLEOTIDE SEQUENCE [LARGE SCALE GENOMIC DNA]</scope>
    <source>
        <strain evidence="1">SC-2020</strain>
    </source>
</reference>
<evidence type="ECO:0000313" key="2">
    <source>
        <dbReference type="Proteomes" id="UP001164929"/>
    </source>
</evidence>
<gene>
    <name evidence="1" type="ORF">NC653_002954</name>
</gene>
<dbReference type="AlphaFoldDB" id="A0AAD6RQ50"/>
<protein>
    <submittedName>
        <fullName evidence="1">Uncharacterized protein</fullName>
    </submittedName>
</protein>
<proteinExistence type="predicted"/>